<dbReference type="AlphaFoldDB" id="A0ABD5PDF6"/>
<sequence length="146" mass="15850">MKRRQVLAALGTSTLTSAAGCATLEAELGLRTDSLEAVTLANSVADTFGVSLEVARNGSIIHQSTHHLEPGTEEERPQVTVTEWRDNPKAQRWTVRAKVPNSDWRAATIDASRGSEDECYSVAVVTGDWPESPLFVLLQGCDSINR</sequence>
<protein>
    <submittedName>
        <fullName evidence="1">Uncharacterized protein</fullName>
    </submittedName>
</protein>
<reference evidence="1 2" key="1">
    <citation type="journal article" date="2019" name="Int. J. Syst. Evol. Microbiol.">
        <title>The Global Catalogue of Microorganisms (GCM) 10K type strain sequencing project: providing services to taxonomists for standard genome sequencing and annotation.</title>
        <authorList>
            <consortium name="The Broad Institute Genomics Platform"/>
            <consortium name="The Broad Institute Genome Sequencing Center for Infectious Disease"/>
            <person name="Wu L."/>
            <person name="Ma J."/>
        </authorList>
    </citation>
    <scope>NUCLEOTIDE SEQUENCE [LARGE SCALE GENOMIC DNA]</scope>
    <source>
        <strain evidence="1 2">CGMCC 1.12553</strain>
    </source>
</reference>
<name>A0ABD5PDF6_9EURY</name>
<dbReference type="Proteomes" id="UP001595921">
    <property type="component" value="Unassembled WGS sequence"/>
</dbReference>
<comment type="caution">
    <text evidence="1">The sequence shown here is derived from an EMBL/GenBank/DDBJ whole genome shotgun (WGS) entry which is preliminary data.</text>
</comment>
<accession>A0ABD5PDF6</accession>
<gene>
    <name evidence="1" type="ORF">ACFO0N_11190</name>
</gene>
<dbReference type="RefSeq" id="WP_267623751.1">
    <property type="nucleotide sequence ID" value="NZ_JAODIW010000008.1"/>
</dbReference>
<proteinExistence type="predicted"/>
<dbReference type="PROSITE" id="PS51257">
    <property type="entry name" value="PROKAR_LIPOPROTEIN"/>
    <property type="match status" value="1"/>
</dbReference>
<keyword evidence="2" id="KW-1185">Reference proteome</keyword>
<dbReference type="EMBL" id="JBHSDS010000006">
    <property type="protein sequence ID" value="MFC4358504.1"/>
    <property type="molecule type" value="Genomic_DNA"/>
</dbReference>
<organism evidence="1 2">
    <name type="scientific">Halobium salinum</name>
    <dbReference type="NCBI Taxonomy" id="1364940"/>
    <lineage>
        <taxon>Archaea</taxon>
        <taxon>Methanobacteriati</taxon>
        <taxon>Methanobacteriota</taxon>
        <taxon>Stenosarchaea group</taxon>
        <taxon>Halobacteria</taxon>
        <taxon>Halobacteriales</taxon>
        <taxon>Haloferacaceae</taxon>
        <taxon>Halobium</taxon>
    </lineage>
</organism>
<evidence type="ECO:0000313" key="1">
    <source>
        <dbReference type="EMBL" id="MFC4358504.1"/>
    </source>
</evidence>
<evidence type="ECO:0000313" key="2">
    <source>
        <dbReference type="Proteomes" id="UP001595921"/>
    </source>
</evidence>